<evidence type="ECO:0000256" key="4">
    <source>
        <dbReference type="ARBA" id="ARBA00022840"/>
    </source>
</evidence>
<evidence type="ECO:0000313" key="6">
    <source>
        <dbReference type="Proteomes" id="UP001412067"/>
    </source>
</evidence>
<keyword evidence="6" id="KW-1185">Reference proteome</keyword>
<protein>
    <submittedName>
        <fullName evidence="5">G-type lectin S-receptor-like serine/threonine-protein kinase</fullName>
    </submittedName>
</protein>
<keyword evidence="1" id="KW-0808">Transferase</keyword>
<dbReference type="EMBL" id="JBBWWR010000020">
    <property type="protein sequence ID" value="KAK8940227.1"/>
    <property type="molecule type" value="Genomic_DNA"/>
</dbReference>
<keyword evidence="3" id="KW-0418">Kinase</keyword>
<dbReference type="InterPro" id="IPR052059">
    <property type="entry name" value="CR_Ser/Thr_kinase"/>
</dbReference>
<keyword evidence="2" id="KW-0547">Nucleotide-binding</keyword>
<accession>A0ABR2LIF6</accession>
<name>A0ABR2LIF6_9ASPA</name>
<organism evidence="5 6">
    <name type="scientific">Platanthera guangdongensis</name>
    <dbReference type="NCBI Taxonomy" id="2320717"/>
    <lineage>
        <taxon>Eukaryota</taxon>
        <taxon>Viridiplantae</taxon>
        <taxon>Streptophyta</taxon>
        <taxon>Embryophyta</taxon>
        <taxon>Tracheophyta</taxon>
        <taxon>Spermatophyta</taxon>
        <taxon>Magnoliopsida</taxon>
        <taxon>Liliopsida</taxon>
        <taxon>Asparagales</taxon>
        <taxon>Orchidaceae</taxon>
        <taxon>Orchidoideae</taxon>
        <taxon>Orchideae</taxon>
        <taxon>Orchidinae</taxon>
        <taxon>Platanthera</taxon>
    </lineage>
</organism>
<dbReference type="Gene3D" id="1.10.510.10">
    <property type="entry name" value="Transferase(Phosphotransferase) domain 1"/>
    <property type="match status" value="1"/>
</dbReference>
<keyword evidence="4" id="KW-0067">ATP-binding</keyword>
<evidence type="ECO:0000256" key="2">
    <source>
        <dbReference type="ARBA" id="ARBA00022741"/>
    </source>
</evidence>
<evidence type="ECO:0000256" key="1">
    <source>
        <dbReference type="ARBA" id="ARBA00022679"/>
    </source>
</evidence>
<evidence type="ECO:0000313" key="5">
    <source>
        <dbReference type="EMBL" id="KAK8940227.1"/>
    </source>
</evidence>
<dbReference type="PANTHER" id="PTHR47973">
    <property type="entry name" value="CYSTEINE-RICH RECEPTOR-LIKE PROTEIN KINASE 3"/>
    <property type="match status" value="1"/>
</dbReference>
<reference evidence="5 6" key="1">
    <citation type="journal article" date="2022" name="Nat. Plants">
        <title>Genomes of leafy and leafless Platanthera orchids illuminate the evolution of mycoheterotrophy.</title>
        <authorList>
            <person name="Li M.H."/>
            <person name="Liu K.W."/>
            <person name="Li Z."/>
            <person name="Lu H.C."/>
            <person name="Ye Q.L."/>
            <person name="Zhang D."/>
            <person name="Wang J.Y."/>
            <person name="Li Y.F."/>
            <person name="Zhong Z.M."/>
            <person name="Liu X."/>
            <person name="Yu X."/>
            <person name="Liu D.K."/>
            <person name="Tu X.D."/>
            <person name="Liu B."/>
            <person name="Hao Y."/>
            <person name="Liao X.Y."/>
            <person name="Jiang Y.T."/>
            <person name="Sun W.H."/>
            <person name="Chen J."/>
            <person name="Chen Y.Q."/>
            <person name="Ai Y."/>
            <person name="Zhai J.W."/>
            <person name="Wu S.S."/>
            <person name="Zhou Z."/>
            <person name="Hsiao Y.Y."/>
            <person name="Wu W.L."/>
            <person name="Chen Y.Y."/>
            <person name="Lin Y.F."/>
            <person name="Hsu J.L."/>
            <person name="Li C.Y."/>
            <person name="Wang Z.W."/>
            <person name="Zhao X."/>
            <person name="Zhong W.Y."/>
            <person name="Ma X.K."/>
            <person name="Ma L."/>
            <person name="Huang J."/>
            <person name="Chen G.Z."/>
            <person name="Huang M.Z."/>
            <person name="Huang L."/>
            <person name="Peng D.H."/>
            <person name="Luo Y.B."/>
            <person name="Zou S.Q."/>
            <person name="Chen S.P."/>
            <person name="Lan S."/>
            <person name="Tsai W.C."/>
            <person name="Van de Peer Y."/>
            <person name="Liu Z.J."/>
        </authorList>
    </citation>
    <scope>NUCLEOTIDE SEQUENCE [LARGE SCALE GENOMIC DNA]</scope>
    <source>
        <strain evidence="5">Lor288</strain>
    </source>
</reference>
<proteinExistence type="predicted"/>
<comment type="caution">
    <text evidence="5">The sequence shown here is derived from an EMBL/GenBank/DDBJ whole genome shotgun (WGS) entry which is preliminary data.</text>
</comment>
<sequence length="113" mass="12414">MAQQLVDRSLSDEYPPEETLRCIQIGLLCVHEDPAERSSMDLLAVMLSGQCFSIPAPSMPEFLQRLQVIVPHSSEIDLPRSGYSDWRGTLLASDILSSSSGSIRLLSPTSPLQ</sequence>
<dbReference type="Proteomes" id="UP001412067">
    <property type="component" value="Unassembled WGS sequence"/>
</dbReference>
<gene>
    <name evidence="5" type="ORF">KSP40_PGU004754</name>
</gene>
<evidence type="ECO:0000256" key="3">
    <source>
        <dbReference type="ARBA" id="ARBA00022777"/>
    </source>
</evidence>